<dbReference type="GO" id="GO:0006397">
    <property type="term" value="P:mRNA processing"/>
    <property type="evidence" value="ECO:0007669"/>
    <property type="project" value="UniProtKB-KW"/>
</dbReference>
<dbReference type="GeneID" id="66072164"/>
<dbReference type="Proteomes" id="UP001049176">
    <property type="component" value="Chromosome 11"/>
</dbReference>
<dbReference type="KEGG" id="more:E1B28_003088"/>
<dbReference type="RefSeq" id="XP_043002000.1">
    <property type="nucleotide sequence ID" value="XM_043160045.1"/>
</dbReference>
<evidence type="ECO:0000256" key="2">
    <source>
        <dbReference type="ARBA" id="ARBA00008778"/>
    </source>
</evidence>
<evidence type="ECO:0000313" key="6">
    <source>
        <dbReference type="EMBL" id="KAG7085529.1"/>
    </source>
</evidence>
<feature type="region of interest" description="Disordered" evidence="5">
    <location>
        <begin position="486"/>
        <end position="514"/>
    </location>
</feature>
<feature type="compositionally biased region" description="Low complexity" evidence="5">
    <location>
        <begin position="196"/>
        <end position="214"/>
    </location>
</feature>
<dbReference type="SUPFAM" id="SSF50729">
    <property type="entry name" value="PH domain-like"/>
    <property type="match status" value="1"/>
</dbReference>
<dbReference type="EMBL" id="CM032191">
    <property type="protein sequence ID" value="KAG7085529.1"/>
    <property type="molecule type" value="Genomic_DNA"/>
</dbReference>
<dbReference type="AlphaFoldDB" id="A0A9P7RKN3"/>
<name>A0A9P7RKN3_9AGAR</name>
<dbReference type="CDD" id="cd09804">
    <property type="entry name" value="Dcp1"/>
    <property type="match status" value="1"/>
</dbReference>
<evidence type="ECO:0000256" key="5">
    <source>
        <dbReference type="SAM" id="MobiDB-lite"/>
    </source>
</evidence>
<dbReference type="GO" id="GO:0000932">
    <property type="term" value="C:P-body"/>
    <property type="evidence" value="ECO:0007669"/>
    <property type="project" value="TreeGrafter"/>
</dbReference>
<dbReference type="InterPro" id="IPR011993">
    <property type="entry name" value="PH-like_dom_sf"/>
</dbReference>
<dbReference type="PANTHER" id="PTHR16290">
    <property type="entry name" value="TRANSCRIPTION FACTOR SMIF DECAPPING ENZYME DCP1"/>
    <property type="match status" value="1"/>
</dbReference>
<evidence type="ECO:0000256" key="1">
    <source>
        <dbReference type="ARBA" id="ARBA00004496"/>
    </source>
</evidence>
<comment type="similarity">
    <text evidence="2">Belongs to the DCP1 family.</text>
</comment>
<dbReference type="PANTHER" id="PTHR16290:SF0">
    <property type="entry name" value="DECAPPING PROTEIN 1, ISOFORM A"/>
    <property type="match status" value="1"/>
</dbReference>
<feature type="region of interest" description="Disordered" evidence="5">
    <location>
        <begin position="304"/>
        <end position="393"/>
    </location>
</feature>
<organism evidence="6 7">
    <name type="scientific">Marasmius oreades</name>
    <name type="common">fairy-ring Marasmius</name>
    <dbReference type="NCBI Taxonomy" id="181124"/>
    <lineage>
        <taxon>Eukaryota</taxon>
        <taxon>Fungi</taxon>
        <taxon>Dikarya</taxon>
        <taxon>Basidiomycota</taxon>
        <taxon>Agaricomycotina</taxon>
        <taxon>Agaricomycetes</taxon>
        <taxon>Agaricomycetidae</taxon>
        <taxon>Agaricales</taxon>
        <taxon>Marasmiineae</taxon>
        <taxon>Marasmiaceae</taxon>
        <taxon>Marasmius</taxon>
    </lineage>
</organism>
<protein>
    <submittedName>
        <fullName evidence="6">Uncharacterized protein</fullName>
    </submittedName>
</protein>
<feature type="region of interest" description="Disordered" evidence="5">
    <location>
        <begin position="172"/>
        <end position="221"/>
    </location>
</feature>
<sequence>MGMSAESRYEHNLKVLRRRDPSIISIFDQFSHVCVYHHNGEKWEKHGFEGSMFLYERDSYPPYGFYILNRMGVADYVQRLHPEDDIGAHGSYLMLRSYPDFTRERMAHLPQGHPKFSDVYKFDKDKFTPQQKGVNEVIGLWMFNTDAREPMIDVMIRLHSYIKRNIAYPDEYKYGPDRPPPPNPHLRTTNNVPGRTASAGSTSTTTASTTSSPSLNPPSGDLAILLAKLSSPSESSSTSAIVPLPETRPKPVTKMSVNDLFAAVQGHTPVQTPGESSTIGPPSTTSGTGIALLDSIFASAASSSSSIPSSSSALSTSSSRTIQPQTTTTTTTTTTTVTSETTTTSPSVSHARRPSTASVSTTSSRSAGAVPHRQPKQNAQIYSPQPSSNKPNGILTLTQAVVDGLLDGSGVGKGAFTGVGGGEGIVINGDNSHTSDRESAAHLQLSFDNDQSNEEPDVHDEDEEEILELDFADTRALSDLAVFDSRERKREKRRTKGKSTPITTQSQDKAGGTTDSVLDALFLRSRPTTENAEVVKVNGNTDHAPSVVKESSVTESILDALFANAAQNEQLGGQSDLGAIQGKDDLVREVERLLKHDQRFSDVLWEAYEARERGSTFINSNQRKRNRRR</sequence>
<evidence type="ECO:0000256" key="3">
    <source>
        <dbReference type="ARBA" id="ARBA00022490"/>
    </source>
</evidence>
<reference evidence="6" key="1">
    <citation type="journal article" date="2021" name="Genome Biol. Evol.">
        <title>The assembled and annotated genome of the fairy-ring fungus Marasmius oreades.</title>
        <authorList>
            <person name="Hiltunen M."/>
            <person name="Ament-Velasquez S.L."/>
            <person name="Johannesson H."/>
        </authorList>
    </citation>
    <scope>NUCLEOTIDE SEQUENCE</scope>
    <source>
        <strain evidence="6">03SP1</strain>
    </source>
</reference>
<dbReference type="InterPro" id="IPR010334">
    <property type="entry name" value="Dcp1"/>
</dbReference>
<keyword evidence="7" id="KW-1185">Reference proteome</keyword>
<keyword evidence="3" id="KW-0963">Cytoplasm</keyword>
<dbReference type="OrthoDB" id="440673at2759"/>
<evidence type="ECO:0000313" key="7">
    <source>
        <dbReference type="Proteomes" id="UP001049176"/>
    </source>
</evidence>
<comment type="caution">
    <text evidence="6">The sequence shown here is derived from an EMBL/GenBank/DDBJ whole genome shotgun (WGS) entry which is preliminary data.</text>
</comment>
<feature type="compositionally biased region" description="Polar residues" evidence="5">
    <location>
        <begin position="376"/>
        <end position="393"/>
    </location>
</feature>
<feature type="compositionally biased region" description="Polar residues" evidence="5">
    <location>
        <begin position="498"/>
        <end position="514"/>
    </location>
</feature>
<feature type="region of interest" description="Disordered" evidence="5">
    <location>
        <begin position="267"/>
        <end position="287"/>
    </location>
</feature>
<dbReference type="GO" id="GO:0000290">
    <property type="term" value="P:deadenylation-dependent decapping of nuclear-transcribed mRNA"/>
    <property type="evidence" value="ECO:0007669"/>
    <property type="project" value="InterPro"/>
</dbReference>
<dbReference type="GO" id="GO:0031087">
    <property type="term" value="P:deadenylation-independent decapping of nuclear-transcribed mRNA"/>
    <property type="evidence" value="ECO:0007669"/>
    <property type="project" value="TreeGrafter"/>
</dbReference>
<feature type="compositionally biased region" description="Low complexity" evidence="5">
    <location>
        <begin position="272"/>
        <end position="287"/>
    </location>
</feature>
<comment type="subcellular location">
    <subcellularLocation>
        <location evidence="1">Cytoplasm</location>
    </subcellularLocation>
</comment>
<dbReference type="Pfam" id="PF06058">
    <property type="entry name" value="DCP1"/>
    <property type="match status" value="1"/>
</dbReference>
<evidence type="ECO:0000256" key="4">
    <source>
        <dbReference type="ARBA" id="ARBA00022664"/>
    </source>
</evidence>
<dbReference type="GO" id="GO:0003729">
    <property type="term" value="F:mRNA binding"/>
    <property type="evidence" value="ECO:0007669"/>
    <property type="project" value="TreeGrafter"/>
</dbReference>
<proteinExistence type="inferred from homology"/>
<dbReference type="GO" id="GO:0008047">
    <property type="term" value="F:enzyme activator activity"/>
    <property type="evidence" value="ECO:0007669"/>
    <property type="project" value="InterPro"/>
</dbReference>
<dbReference type="Gene3D" id="2.30.29.30">
    <property type="entry name" value="Pleckstrin-homology domain (PH domain)/Phosphotyrosine-binding domain (PTB)"/>
    <property type="match status" value="1"/>
</dbReference>
<accession>A0A9P7RKN3</accession>
<feature type="compositionally biased region" description="Low complexity" evidence="5">
    <location>
        <begin position="304"/>
        <end position="367"/>
    </location>
</feature>
<keyword evidence="4" id="KW-0507">mRNA processing</keyword>
<gene>
    <name evidence="6" type="ORF">E1B28_003088</name>
</gene>